<dbReference type="SMART" id="SM00866">
    <property type="entry name" value="UTRA"/>
    <property type="match status" value="1"/>
</dbReference>
<organism evidence="5">
    <name type="scientific">hydrothermal vent metagenome</name>
    <dbReference type="NCBI Taxonomy" id="652676"/>
    <lineage>
        <taxon>unclassified sequences</taxon>
        <taxon>metagenomes</taxon>
        <taxon>ecological metagenomes</taxon>
    </lineage>
</organism>
<dbReference type="SUPFAM" id="SSF46785">
    <property type="entry name" value="Winged helix' DNA-binding domain"/>
    <property type="match status" value="1"/>
</dbReference>
<dbReference type="CDD" id="cd07377">
    <property type="entry name" value="WHTH_GntR"/>
    <property type="match status" value="1"/>
</dbReference>
<dbReference type="GO" id="GO:0003677">
    <property type="term" value="F:DNA binding"/>
    <property type="evidence" value="ECO:0007669"/>
    <property type="project" value="UniProtKB-KW"/>
</dbReference>
<dbReference type="GO" id="GO:0003700">
    <property type="term" value="F:DNA-binding transcription factor activity"/>
    <property type="evidence" value="ECO:0007669"/>
    <property type="project" value="InterPro"/>
</dbReference>
<evidence type="ECO:0000256" key="2">
    <source>
        <dbReference type="ARBA" id="ARBA00023125"/>
    </source>
</evidence>
<dbReference type="Pfam" id="PF00392">
    <property type="entry name" value="GntR"/>
    <property type="match status" value="1"/>
</dbReference>
<dbReference type="PANTHER" id="PTHR44846:SF1">
    <property type="entry name" value="MANNOSYL-D-GLYCERATE TRANSPORT_METABOLISM SYSTEM REPRESSOR MNGR-RELATED"/>
    <property type="match status" value="1"/>
</dbReference>
<dbReference type="GO" id="GO:0045892">
    <property type="term" value="P:negative regulation of DNA-templated transcription"/>
    <property type="evidence" value="ECO:0007669"/>
    <property type="project" value="TreeGrafter"/>
</dbReference>
<name>A0A3B0RKI9_9ZZZZ</name>
<dbReference type="InterPro" id="IPR028978">
    <property type="entry name" value="Chorismate_lyase_/UTRA_dom_sf"/>
</dbReference>
<dbReference type="InterPro" id="IPR050679">
    <property type="entry name" value="Bact_HTH_transcr_reg"/>
</dbReference>
<feature type="domain" description="HTH gntR-type" evidence="4">
    <location>
        <begin position="18"/>
        <end position="86"/>
    </location>
</feature>
<dbReference type="PRINTS" id="PR00035">
    <property type="entry name" value="HTHGNTR"/>
</dbReference>
<dbReference type="Pfam" id="PF07702">
    <property type="entry name" value="UTRA"/>
    <property type="match status" value="1"/>
</dbReference>
<dbReference type="SMART" id="SM00345">
    <property type="entry name" value="HTH_GNTR"/>
    <property type="match status" value="1"/>
</dbReference>
<reference evidence="5" key="1">
    <citation type="submission" date="2018-06" db="EMBL/GenBank/DDBJ databases">
        <authorList>
            <person name="Zhirakovskaya E."/>
        </authorList>
    </citation>
    <scope>NUCLEOTIDE SEQUENCE</scope>
</reference>
<accession>A0A3B0RKI9</accession>
<keyword evidence="2" id="KW-0238">DNA-binding</keyword>
<evidence type="ECO:0000256" key="1">
    <source>
        <dbReference type="ARBA" id="ARBA00023015"/>
    </source>
</evidence>
<evidence type="ECO:0000259" key="4">
    <source>
        <dbReference type="PROSITE" id="PS50949"/>
    </source>
</evidence>
<dbReference type="Gene3D" id="1.10.10.10">
    <property type="entry name" value="Winged helix-like DNA-binding domain superfamily/Winged helix DNA-binding domain"/>
    <property type="match status" value="1"/>
</dbReference>
<dbReference type="EMBL" id="UOED01000076">
    <property type="protein sequence ID" value="VAV92529.1"/>
    <property type="molecule type" value="Genomic_DNA"/>
</dbReference>
<dbReference type="AlphaFoldDB" id="A0A3B0RKI9"/>
<proteinExistence type="predicted"/>
<sequence length="264" mass="29688">MAEKTITFKETIDDSLPTPLYHQLYVLIREKIFSGIYANGSLIPTEKKLEKMFDVSRITVKRALDELAKEGLVARQRGRGTTVTFNNPVSHSSGNMAGLIEDMQTIAKETTVTILEFDYVKAPPQAVDALKLDPAATVQKAVRTRHKDATPFSYVTTYLPEDIGRTFQYEELEARPILALIERAGIAIARARQTITATLADSTTASALMVNIGSPLIKVTRIVYDSNDRPVEYITIYYRPDHYQLNLDLSRIKGEQANFWSTRQ</sequence>
<dbReference type="InterPro" id="IPR036388">
    <property type="entry name" value="WH-like_DNA-bd_sf"/>
</dbReference>
<dbReference type="InterPro" id="IPR011663">
    <property type="entry name" value="UTRA"/>
</dbReference>
<dbReference type="SUPFAM" id="SSF64288">
    <property type="entry name" value="Chorismate lyase-like"/>
    <property type="match status" value="1"/>
</dbReference>
<gene>
    <name evidence="5" type="ORF">MNBD_ALPHA02-608</name>
</gene>
<evidence type="ECO:0000256" key="3">
    <source>
        <dbReference type="ARBA" id="ARBA00023163"/>
    </source>
</evidence>
<protein>
    <submittedName>
        <fullName evidence="5">Predicted transcriptional regulator of N-Acetylglucosamine utilization, GntR family</fullName>
    </submittedName>
</protein>
<dbReference type="PROSITE" id="PS50949">
    <property type="entry name" value="HTH_GNTR"/>
    <property type="match status" value="1"/>
</dbReference>
<dbReference type="InterPro" id="IPR000524">
    <property type="entry name" value="Tscrpt_reg_HTH_GntR"/>
</dbReference>
<dbReference type="PANTHER" id="PTHR44846">
    <property type="entry name" value="MANNOSYL-D-GLYCERATE TRANSPORT/METABOLISM SYSTEM REPRESSOR MNGR-RELATED"/>
    <property type="match status" value="1"/>
</dbReference>
<keyword evidence="1" id="KW-0805">Transcription regulation</keyword>
<dbReference type="Gene3D" id="3.40.1410.10">
    <property type="entry name" value="Chorismate lyase-like"/>
    <property type="match status" value="1"/>
</dbReference>
<dbReference type="InterPro" id="IPR036390">
    <property type="entry name" value="WH_DNA-bd_sf"/>
</dbReference>
<keyword evidence="3" id="KW-0804">Transcription</keyword>
<evidence type="ECO:0000313" key="5">
    <source>
        <dbReference type="EMBL" id="VAV92529.1"/>
    </source>
</evidence>